<evidence type="ECO:0000256" key="1">
    <source>
        <dbReference type="SAM" id="Coils"/>
    </source>
</evidence>
<proteinExistence type="predicted"/>
<feature type="coiled-coil region" evidence="1">
    <location>
        <begin position="94"/>
        <end position="128"/>
    </location>
</feature>
<name>A0A1J5PJI4_9ZZZZ</name>
<accession>A0A1J5PJI4</accession>
<dbReference type="Gene3D" id="1.20.1270.390">
    <property type="match status" value="1"/>
</dbReference>
<comment type="caution">
    <text evidence="3">The sequence shown here is derived from an EMBL/GenBank/DDBJ whole genome shotgun (WGS) entry which is preliminary data.</text>
</comment>
<dbReference type="EMBL" id="MLJW01003613">
    <property type="protein sequence ID" value="OIQ71678.1"/>
    <property type="molecule type" value="Genomic_DNA"/>
</dbReference>
<dbReference type="InterPro" id="IPR025511">
    <property type="entry name" value="DUF4398"/>
</dbReference>
<keyword evidence="1" id="KW-0175">Coiled coil</keyword>
<sequence length="129" mass="14010">MQITSPRSTYPSIYLSVFLAFMLTGCKSAPPPTAEVAVTKATVSDAATAGAAEYAPEEMKSAREKLDRANQAMAAKDYKLARQLSIEAQADAELARSKANSAKAQQAADALQDDIRVMREELDRKNRNE</sequence>
<protein>
    <recommendedName>
        <fullName evidence="2">DUF4398 domain-containing protein</fullName>
    </recommendedName>
</protein>
<gene>
    <name evidence="3" type="ORF">GALL_467010</name>
</gene>
<evidence type="ECO:0000313" key="3">
    <source>
        <dbReference type="EMBL" id="OIQ71678.1"/>
    </source>
</evidence>
<dbReference type="Pfam" id="PF14346">
    <property type="entry name" value="DUF4398"/>
    <property type="match status" value="1"/>
</dbReference>
<organism evidence="3">
    <name type="scientific">mine drainage metagenome</name>
    <dbReference type="NCBI Taxonomy" id="410659"/>
    <lineage>
        <taxon>unclassified sequences</taxon>
        <taxon>metagenomes</taxon>
        <taxon>ecological metagenomes</taxon>
    </lineage>
</organism>
<dbReference type="AlphaFoldDB" id="A0A1J5PJI4"/>
<evidence type="ECO:0000259" key="2">
    <source>
        <dbReference type="Pfam" id="PF14346"/>
    </source>
</evidence>
<dbReference type="PROSITE" id="PS51257">
    <property type="entry name" value="PROKAR_LIPOPROTEIN"/>
    <property type="match status" value="1"/>
</dbReference>
<reference evidence="3" key="1">
    <citation type="submission" date="2016-10" db="EMBL/GenBank/DDBJ databases">
        <title>Sequence of Gallionella enrichment culture.</title>
        <authorList>
            <person name="Poehlein A."/>
            <person name="Muehling M."/>
            <person name="Daniel R."/>
        </authorList>
    </citation>
    <scope>NUCLEOTIDE SEQUENCE</scope>
</reference>
<feature type="domain" description="DUF4398" evidence="2">
    <location>
        <begin position="34"/>
        <end position="110"/>
    </location>
</feature>